<evidence type="ECO:0000313" key="1">
    <source>
        <dbReference type="EMBL" id="RMX46934.1"/>
    </source>
</evidence>
<accession>A0A3M6U067</accession>
<dbReference type="AlphaFoldDB" id="A0A3M6U067"/>
<name>A0A3M6U067_POCDA</name>
<proteinExistence type="predicted"/>
<reference evidence="1 2" key="1">
    <citation type="journal article" date="2018" name="Sci. Rep.">
        <title>Comparative analysis of the Pocillopora damicornis genome highlights role of immune system in coral evolution.</title>
        <authorList>
            <person name="Cunning R."/>
            <person name="Bay R.A."/>
            <person name="Gillette P."/>
            <person name="Baker A.C."/>
            <person name="Traylor-Knowles N."/>
        </authorList>
    </citation>
    <scope>NUCLEOTIDE SEQUENCE [LARGE SCALE GENOMIC DNA]</scope>
    <source>
        <strain evidence="1">RSMAS</strain>
        <tissue evidence="1">Whole animal</tissue>
    </source>
</reference>
<dbReference type="EMBL" id="RCHS01002516">
    <property type="protein sequence ID" value="RMX46934.1"/>
    <property type="molecule type" value="Genomic_DNA"/>
</dbReference>
<keyword evidence="2" id="KW-1185">Reference proteome</keyword>
<feature type="non-terminal residue" evidence="1">
    <location>
        <position position="74"/>
    </location>
</feature>
<sequence>MQGYKIPFLQLPTPFAKRSNTSARENISARGSRKQRLVLNLRYVNRPVYFHIDFEAIAEIVEEPGHPCSYFPRR</sequence>
<evidence type="ECO:0000313" key="2">
    <source>
        <dbReference type="Proteomes" id="UP000275408"/>
    </source>
</evidence>
<organism evidence="1 2">
    <name type="scientific">Pocillopora damicornis</name>
    <name type="common">Cauliflower coral</name>
    <name type="synonym">Millepora damicornis</name>
    <dbReference type="NCBI Taxonomy" id="46731"/>
    <lineage>
        <taxon>Eukaryota</taxon>
        <taxon>Metazoa</taxon>
        <taxon>Cnidaria</taxon>
        <taxon>Anthozoa</taxon>
        <taxon>Hexacorallia</taxon>
        <taxon>Scleractinia</taxon>
        <taxon>Astrocoeniina</taxon>
        <taxon>Pocilloporidae</taxon>
        <taxon>Pocillopora</taxon>
    </lineage>
</organism>
<comment type="caution">
    <text evidence="1">The sequence shown here is derived from an EMBL/GenBank/DDBJ whole genome shotgun (WGS) entry which is preliminary data.</text>
</comment>
<protein>
    <submittedName>
        <fullName evidence="1">Uncharacterized protein</fullName>
    </submittedName>
</protein>
<dbReference type="Proteomes" id="UP000275408">
    <property type="component" value="Unassembled WGS sequence"/>
</dbReference>
<gene>
    <name evidence="1" type="ORF">pdam_00024870</name>
</gene>